<name>E9CZR0_COCPS</name>
<evidence type="ECO:0000256" key="1">
    <source>
        <dbReference type="SAM" id="MobiDB-lite"/>
    </source>
</evidence>
<gene>
    <name evidence="2" type="ORF">CPSG_03338</name>
</gene>
<protein>
    <submittedName>
        <fullName evidence="2">Predicted protein</fullName>
    </submittedName>
</protein>
<accession>E9CZR0</accession>
<dbReference type="Proteomes" id="UP000002497">
    <property type="component" value="Unassembled WGS sequence"/>
</dbReference>
<feature type="region of interest" description="Disordered" evidence="1">
    <location>
        <begin position="69"/>
        <end position="88"/>
    </location>
</feature>
<reference evidence="3" key="1">
    <citation type="journal article" date="2010" name="Genome Res.">
        <title>Population genomic sequencing of Coccidioides fungi reveals recent hybridization and transposon control.</title>
        <authorList>
            <person name="Neafsey D.E."/>
            <person name="Barker B.M."/>
            <person name="Sharpton T.J."/>
            <person name="Stajich J.E."/>
            <person name="Park D.J."/>
            <person name="Whiston E."/>
            <person name="Hung C.-Y."/>
            <person name="McMahan C."/>
            <person name="White J."/>
            <person name="Sykes S."/>
            <person name="Heiman D."/>
            <person name="Young S."/>
            <person name="Zeng Q."/>
            <person name="Abouelleil A."/>
            <person name="Aftuck L."/>
            <person name="Bessette D."/>
            <person name="Brown A."/>
            <person name="FitzGerald M."/>
            <person name="Lui A."/>
            <person name="Macdonald J.P."/>
            <person name="Priest M."/>
            <person name="Orbach M.J."/>
            <person name="Galgiani J.N."/>
            <person name="Kirkland T.N."/>
            <person name="Cole G.T."/>
            <person name="Birren B.W."/>
            <person name="Henn M.R."/>
            <person name="Taylor J.W."/>
            <person name="Rounsley S.D."/>
        </authorList>
    </citation>
    <scope>NUCLEOTIDE SEQUENCE [LARGE SCALE GENOMIC DNA]</scope>
    <source>
        <strain evidence="3">RMSCC 757 / Silveira</strain>
    </source>
</reference>
<sequence>MPRSDRLVSPLIVSRVPTMQVASQNQNPSCRSPPNTFMVRQPSQRVWIWGSSSWASANSTTRQLKLKVSGSARLLERPKLQDKPRNSP</sequence>
<keyword evidence="3" id="KW-1185">Reference proteome</keyword>
<feature type="compositionally biased region" description="Basic and acidic residues" evidence="1">
    <location>
        <begin position="74"/>
        <end position="88"/>
    </location>
</feature>
<evidence type="ECO:0000313" key="3">
    <source>
        <dbReference type="Proteomes" id="UP000002497"/>
    </source>
</evidence>
<proteinExistence type="predicted"/>
<dbReference type="HOGENOM" id="CLU_2468910_0_0_1"/>
<dbReference type="EMBL" id="GL636489">
    <property type="protein sequence ID" value="EFW20163.1"/>
    <property type="molecule type" value="Genomic_DNA"/>
</dbReference>
<evidence type="ECO:0000313" key="2">
    <source>
        <dbReference type="EMBL" id="EFW20163.1"/>
    </source>
</evidence>
<reference evidence="3" key="2">
    <citation type="submission" date="2010-03" db="EMBL/GenBank/DDBJ databases">
        <title>The genome sequence of Coccidioides posadasii strain Silveira.</title>
        <authorList>
            <consortium name="The Broad Institute Genome Sequencing Center for Infectious Disease"/>
            <person name="Neafsey D."/>
            <person name="Orbach M."/>
            <person name="Henn M.R."/>
            <person name="Cole G.T."/>
            <person name="Galgiani J."/>
            <person name="Gardner M.J."/>
            <person name="Kirkland T.N."/>
            <person name="Taylor J.W."/>
            <person name="Young S.K."/>
            <person name="Zeng Q."/>
            <person name="Koehrsen M."/>
            <person name="Alvarado L."/>
            <person name="Berlin A."/>
            <person name="Borenstein D."/>
            <person name="Chapman S.B."/>
            <person name="Chen Z."/>
            <person name="Engels R."/>
            <person name="Freedman E."/>
            <person name="Gellesch M."/>
            <person name="Goldberg J."/>
            <person name="Griggs A."/>
            <person name="Gujja S."/>
            <person name="Heilman E."/>
            <person name="Heiman D."/>
            <person name="Howarth C."/>
            <person name="Jen D."/>
            <person name="Larson L."/>
            <person name="Mehta T."/>
            <person name="Neiman D."/>
            <person name="Park D."/>
            <person name="Pearson M."/>
            <person name="Richards J."/>
            <person name="Roberts A."/>
            <person name="Saif S."/>
            <person name="Shea T."/>
            <person name="Shenoy N."/>
            <person name="Sisk P."/>
            <person name="Stolte C."/>
            <person name="Sykes S."/>
            <person name="Walk T."/>
            <person name="White J."/>
            <person name="Yandava C."/>
            <person name="Haas B."/>
            <person name="Nusbaum C."/>
            <person name="Birren B."/>
        </authorList>
    </citation>
    <scope>NUCLEOTIDE SEQUENCE [LARGE SCALE GENOMIC DNA]</scope>
    <source>
        <strain evidence="3">RMSCC 757 / Silveira</strain>
    </source>
</reference>
<dbReference type="VEuPathDB" id="FungiDB:CPSG_03338"/>
<organism evidence="3">
    <name type="scientific">Coccidioides posadasii (strain RMSCC 757 / Silveira)</name>
    <name type="common">Valley fever fungus</name>
    <dbReference type="NCBI Taxonomy" id="443226"/>
    <lineage>
        <taxon>Eukaryota</taxon>
        <taxon>Fungi</taxon>
        <taxon>Dikarya</taxon>
        <taxon>Ascomycota</taxon>
        <taxon>Pezizomycotina</taxon>
        <taxon>Eurotiomycetes</taxon>
        <taxon>Eurotiomycetidae</taxon>
        <taxon>Onygenales</taxon>
        <taxon>Onygenaceae</taxon>
        <taxon>Coccidioides</taxon>
    </lineage>
</organism>
<dbReference type="AlphaFoldDB" id="E9CZR0"/>